<evidence type="ECO:0000313" key="2">
    <source>
        <dbReference type="EMBL" id="KAK6588471.1"/>
    </source>
</evidence>
<organism evidence="2 3">
    <name type="scientific">Cryptosporidium xiaoi</name>
    <dbReference type="NCBI Taxonomy" id="659607"/>
    <lineage>
        <taxon>Eukaryota</taxon>
        <taxon>Sar</taxon>
        <taxon>Alveolata</taxon>
        <taxon>Apicomplexa</taxon>
        <taxon>Conoidasida</taxon>
        <taxon>Coccidia</taxon>
        <taxon>Eucoccidiorida</taxon>
        <taxon>Eimeriorina</taxon>
        <taxon>Cryptosporidiidae</taxon>
        <taxon>Cryptosporidium</taxon>
    </lineage>
</organism>
<feature type="region of interest" description="Disordered" evidence="1">
    <location>
        <begin position="124"/>
        <end position="153"/>
    </location>
</feature>
<feature type="compositionally biased region" description="Basic and acidic residues" evidence="1">
    <location>
        <begin position="126"/>
        <end position="139"/>
    </location>
</feature>
<comment type="caution">
    <text evidence="2">The sequence shown here is derived from an EMBL/GenBank/DDBJ whole genome shotgun (WGS) entry which is preliminary data.</text>
</comment>
<reference evidence="2 3" key="1">
    <citation type="submission" date="2023-10" db="EMBL/GenBank/DDBJ databases">
        <title>Comparative genomics analysis reveals potential genetic determinants of host preference in Cryptosporidium xiaoi.</title>
        <authorList>
            <person name="Xiao L."/>
            <person name="Li J."/>
        </authorList>
    </citation>
    <scope>NUCLEOTIDE SEQUENCE [LARGE SCALE GENOMIC DNA]</scope>
    <source>
        <strain evidence="2 3">52996</strain>
    </source>
</reference>
<accession>A0AAV9XUW9</accession>
<dbReference type="AlphaFoldDB" id="A0AAV9XUW9"/>
<evidence type="ECO:0000313" key="3">
    <source>
        <dbReference type="Proteomes" id="UP001311799"/>
    </source>
</evidence>
<gene>
    <name evidence="2" type="ORF">RS030_4576</name>
</gene>
<sequence>MGFGRKNQTECENDVNKRSNVNEVVTVEGVSFEIRPKWQNTENNINKYKLTPEKQLEKKLQRVSDNYKKASLEYREYLKSLRTDNVLFRNLCRSVSPLKSSCKGKTKDDIKRARSLSRKGSIGFDLENKRNEKTDEKQENTLISRQSRSAPPINRNKEDVQEINRYDKECDNSEIRGHRKIDVYLTNLTLSASIERYTRRLYNICKILDSDFGEDDQNYAENCDYDEFDSDNNDEIINNKQTVIGNSTSPNSGAKRNINSANGHINAKLNDSKIQRDNQSQIMEETLSETASKWSRRLRNNSLNEAYSSDMKQKNRENSPTGISKATYARISLKEIVSKLNLEDEGSNQSLFERGTSGIRKKSSTCQETGYYDRGVNKNRENSFANVIVTSENVSKQPFISLFNIQS</sequence>
<evidence type="ECO:0000256" key="1">
    <source>
        <dbReference type="SAM" id="MobiDB-lite"/>
    </source>
</evidence>
<name>A0AAV9XUW9_9CRYT</name>
<keyword evidence="3" id="KW-1185">Reference proteome</keyword>
<protein>
    <submittedName>
        <fullName evidence="2">Uncharacterized protein</fullName>
    </submittedName>
</protein>
<dbReference type="EMBL" id="JAWDEY010000032">
    <property type="protein sequence ID" value="KAK6588471.1"/>
    <property type="molecule type" value="Genomic_DNA"/>
</dbReference>
<proteinExistence type="predicted"/>
<dbReference type="Proteomes" id="UP001311799">
    <property type="component" value="Unassembled WGS sequence"/>
</dbReference>
<feature type="compositionally biased region" description="Polar residues" evidence="1">
    <location>
        <begin position="140"/>
        <end position="149"/>
    </location>
</feature>